<keyword evidence="2" id="KW-1185">Reference proteome</keyword>
<dbReference type="EMBL" id="MU266346">
    <property type="protein sequence ID" value="KAH7928963.1"/>
    <property type="molecule type" value="Genomic_DNA"/>
</dbReference>
<comment type="caution">
    <text evidence="1">The sequence shown here is derived from an EMBL/GenBank/DDBJ whole genome shotgun (WGS) entry which is preliminary data.</text>
</comment>
<gene>
    <name evidence="1" type="ORF">BV22DRAFT_1029975</name>
</gene>
<evidence type="ECO:0000313" key="2">
    <source>
        <dbReference type="Proteomes" id="UP000790709"/>
    </source>
</evidence>
<sequence>MKQLRCVPRHFVWHTQSELGFDIPRTSRPPPPFKNLSITRTVPASPRHPRAY</sequence>
<accession>A0ACB8BVT9</accession>
<protein>
    <submittedName>
        <fullName evidence="1">Uncharacterized protein</fullName>
    </submittedName>
</protein>
<dbReference type="Proteomes" id="UP000790709">
    <property type="component" value="Unassembled WGS sequence"/>
</dbReference>
<proteinExistence type="predicted"/>
<evidence type="ECO:0000313" key="1">
    <source>
        <dbReference type="EMBL" id="KAH7928963.1"/>
    </source>
</evidence>
<name>A0ACB8BVT9_9AGAM</name>
<reference evidence="1" key="1">
    <citation type="journal article" date="2021" name="New Phytol.">
        <title>Evolutionary innovations through gain and loss of genes in the ectomycorrhizal Boletales.</title>
        <authorList>
            <person name="Wu G."/>
            <person name="Miyauchi S."/>
            <person name="Morin E."/>
            <person name="Kuo A."/>
            <person name="Drula E."/>
            <person name="Varga T."/>
            <person name="Kohler A."/>
            <person name="Feng B."/>
            <person name="Cao Y."/>
            <person name="Lipzen A."/>
            <person name="Daum C."/>
            <person name="Hundley H."/>
            <person name="Pangilinan J."/>
            <person name="Johnson J."/>
            <person name="Barry K."/>
            <person name="LaButti K."/>
            <person name="Ng V."/>
            <person name="Ahrendt S."/>
            <person name="Min B."/>
            <person name="Choi I.G."/>
            <person name="Park H."/>
            <person name="Plett J.M."/>
            <person name="Magnuson J."/>
            <person name="Spatafora J.W."/>
            <person name="Nagy L.G."/>
            <person name="Henrissat B."/>
            <person name="Grigoriev I.V."/>
            <person name="Yang Z.L."/>
            <person name="Xu J."/>
            <person name="Martin F.M."/>
        </authorList>
    </citation>
    <scope>NUCLEOTIDE SEQUENCE</scope>
    <source>
        <strain evidence="1">KUC20120723A-06</strain>
    </source>
</reference>
<organism evidence="1 2">
    <name type="scientific">Leucogyrophana mollusca</name>
    <dbReference type="NCBI Taxonomy" id="85980"/>
    <lineage>
        <taxon>Eukaryota</taxon>
        <taxon>Fungi</taxon>
        <taxon>Dikarya</taxon>
        <taxon>Basidiomycota</taxon>
        <taxon>Agaricomycotina</taxon>
        <taxon>Agaricomycetes</taxon>
        <taxon>Agaricomycetidae</taxon>
        <taxon>Boletales</taxon>
        <taxon>Boletales incertae sedis</taxon>
        <taxon>Leucogyrophana</taxon>
    </lineage>
</organism>